<proteinExistence type="predicted"/>
<dbReference type="InterPro" id="IPR024344">
    <property type="entry name" value="MDMPI_metal-binding"/>
</dbReference>
<protein>
    <submittedName>
        <fullName evidence="3">TIGR03083 family protein</fullName>
    </submittedName>
</protein>
<reference evidence="3 4" key="1">
    <citation type="submission" date="2016-10" db="EMBL/GenBank/DDBJ databases">
        <authorList>
            <person name="de Groot N.N."/>
        </authorList>
    </citation>
    <scope>NUCLEOTIDE SEQUENCE [LARGE SCALE GENOMIC DNA]</scope>
    <source>
        <strain evidence="3 4">CGMCC 4.6858</strain>
    </source>
</reference>
<sequence length="224" mass="24162">MNVDRLALLRTATERFATVLDDGDLAAPVPACPGWTLADLAEHVGGVHQWAAHAVVHGTPDGPEGPAPATGVADWYRAQAAHLVEVLAERPADAPAWTFGPEPQVAEFWQRRQVHEVEMHTWDALASQGRRLAFEPGLAWDGVDEVATVFYPRQVRLGRTDPLPRTLRLTATDLGRSLDLGEGDPVEVAAPAEDLLLLLWHRAAPASYGVPPEAVPLLAQALTP</sequence>
<feature type="domain" description="Mycothiol-dependent maleylpyruvate isomerase metal-binding" evidence="2">
    <location>
        <begin position="7"/>
        <end position="124"/>
    </location>
</feature>
<dbReference type="STRING" id="1045774.SAMN05421872_101170"/>
<dbReference type="Pfam" id="PF11716">
    <property type="entry name" value="MDMPI_N"/>
    <property type="match status" value="1"/>
</dbReference>
<dbReference type="SUPFAM" id="SSF109854">
    <property type="entry name" value="DinB/YfiT-like putative metalloenzymes"/>
    <property type="match status" value="1"/>
</dbReference>
<dbReference type="GO" id="GO:0005886">
    <property type="term" value="C:plasma membrane"/>
    <property type="evidence" value="ECO:0007669"/>
    <property type="project" value="TreeGrafter"/>
</dbReference>
<name>A0A1G6IFZ8_9ACTN</name>
<gene>
    <name evidence="3" type="ORF">SAMN05421872_101170</name>
</gene>
<dbReference type="EMBL" id="FMZM01000001">
    <property type="protein sequence ID" value="SDC05401.1"/>
    <property type="molecule type" value="Genomic_DNA"/>
</dbReference>
<evidence type="ECO:0000259" key="2">
    <source>
        <dbReference type="Pfam" id="PF11716"/>
    </source>
</evidence>
<keyword evidence="4" id="KW-1185">Reference proteome</keyword>
<dbReference type="NCBIfam" id="TIGR03083">
    <property type="entry name" value="maleylpyruvate isomerase family mycothiol-dependent enzyme"/>
    <property type="match status" value="1"/>
</dbReference>
<dbReference type="PANTHER" id="PTHR40758">
    <property type="entry name" value="CONSERVED PROTEIN"/>
    <property type="match status" value="1"/>
</dbReference>
<dbReference type="InterPro" id="IPR017517">
    <property type="entry name" value="Maleyloyr_isom"/>
</dbReference>
<dbReference type="InterPro" id="IPR034660">
    <property type="entry name" value="DinB/YfiT-like"/>
</dbReference>
<evidence type="ECO:0000313" key="4">
    <source>
        <dbReference type="Proteomes" id="UP000199034"/>
    </source>
</evidence>
<dbReference type="AlphaFoldDB" id="A0A1G6IFZ8"/>
<evidence type="ECO:0000259" key="1">
    <source>
        <dbReference type="Pfam" id="PF07398"/>
    </source>
</evidence>
<dbReference type="Proteomes" id="UP000199034">
    <property type="component" value="Unassembled WGS sequence"/>
</dbReference>
<dbReference type="PANTHER" id="PTHR40758:SF1">
    <property type="entry name" value="CONSERVED PROTEIN"/>
    <property type="match status" value="1"/>
</dbReference>
<dbReference type="InterPro" id="IPR010872">
    <property type="entry name" value="MDMPI_C-term_domain"/>
</dbReference>
<dbReference type="Gene3D" id="1.20.120.450">
    <property type="entry name" value="dinb family like domain"/>
    <property type="match status" value="1"/>
</dbReference>
<dbReference type="GO" id="GO:0046872">
    <property type="term" value="F:metal ion binding"/>
    <property type="evidence" value="ECO:0007669"/>
    <property type="project" value="InterPro"/>
</dbReference>
<dbReference type="Pfam" id="PF07398">
    <property type="entry name" value="MDMPI_C"/>
    <property type="match status" value="1"/>
</dbReference>
<organism evidence="3 4">
    <name type="scientific">Nocardioides lianchengensis</name>
    <dbReference type="NCBI Taxonomy" id="1045774"/>
    <lineage>
        <taxon>Bacteria</taxon>
        <taxon>Bacillati</taxon>
        <taxon>Actinomycetota</taxon>
        <taxon>Actinomycetes</taxon>
        <taxon>Propionibacteriales</taxon>
        <taxon>Nocardioidaceae</taxon>
        <taxon>Nocardioides</taxon>
    </lineage>
</organism>
<accession>A0A1G6IFZ8</accession>
<feature type="domain" description="MDMPI C-terminal" evidence="1">
    <location>
        <begin position="138"/>
        <end position="206"/>
    </location>
</feature>
<evidence type="ECO:0000313" key="3">
    <source>
        <dbReference type="EMBL" id="SDC05401.1"/>
    </source>
</evidence>